<dbReference type="Pfam" id="PF22879">
    <property type="entry name" value="AIPR_N"/>
    <property type="match status" value="1"/>
</dbReference>
<feature type="domain" description="Abortive infection phage resistance protein N-terminal" evidence="2">
    <location>
        <begin position="32"/>
        <end position="179"/>
    </location>
</feature>
<dbReference type="InterPro" id="IPR055101">
    <property type="entry name" value="AIPR_N"/>
</dbReference>
<organism evidence="3 4">
    <name type="scientific">Schwartzia succinivorans DSM 10502</name>
    <dbReference type="NCBI Taxonomy" id="1123243"/>
    <lineage>
        <taxon>Bacteria</taxon>
        <taxon>Bacillati</taxon>
        <taxon>Bacillota</taxon>
        <taxon>Negativicutes</taxon>
        <taxon>Selenomonadales</taxon>
        <taxon>Selenomonadaceae</taxon>
        <taxon>Schwartzia</taxon>
    </lineage>
</organism>
<dbReference type="AlphaFoldDB" id="A0A1M4VD96"/>
<protein>
    <submittedName>
        <fullName evidence="3">AIPR protein</fullName>
    </submittedName>
</protein>
<evidence type="ECO:0000313" key="3">
    <source>
        <dbReference type="EMBL" id="SHE66893.1"/>
    </source>
</evidence>
<evidence type="ECO:0000259" key="1">
    <source>
        <dbReference type="Pfam" id="PF10592"/>
    </source>
</evidence>
<sequence>MDQKLQQFYNEFNDEVKQYMVNHEKTTINYAFKEVFLSYLAEHEVSTLADTNILEFKKESENIKMDGYSYNDYFHSLTILVSKFNPKQTPDMLWKKDIDKYVKKAVKFLKTCDTDVFEELEPTSDGYQAFEAIRAISREIENVNVVFITNDLAKNYVPDDMKYRQIPIKFDVYDIERLYHIILSGDTEYKPLVIRFKSKYKQTLKMIKVPCENSVYDCYVGVIPGELLANIYKDEGQDLIQKNVRSYLQATGKVNKGIKTSLAYEPEMFMAYNNGISTIAESIEIEDDKSDSLVVRIKEVTGWQIVNGGQTTASIYNALQNKLDLEQVYVQVKLSVIKDSEKSVDIAANISKYANSQNKINMSDFNANDEYHIKMEQISRRTFIPVERGKETEQWFYERARGQYMVELNRQPTATAKKNFKERIPKKRCVSKTVAAKCMMAYMGYPHYVSKGLETNFVIFSDMIKKGDIPEPSQHSYIDMIAKVILFQVCDKIVAGLNFGGYKAQINYYTIALVGKYCDKFLDVDYIWKNQMITPNLAQTIEELAMKVWTHFQNPLIKGINVTQWCKKEECWELLKSRYENDEL</sequence>
<dbReference type="InterPro" id="IPR018891">
    <property type="entry name" value="AIPR_C"/>
</dbReference>
<keyword evidence="4" id="KW-1185">Reference proteome</keyword>
<feature type="domain" description="Abortive phage infection protein C-terminal" evidence="1">
    <location>
        <begin position="242"/>
        <end position="555"/>
    </location>
</feature>
<accession>A0A1M4VD96</accession>
<reference evidence="3 4" key="1">
    <citation type="submission" date="2016-11" db="EMBL/GenBank/DDBJ databases">
        <authorList>
            <person name="Jaros S."/>
            <person name="Januszkiewicz K."/>
            <person name="Wedrychowicz H."/>
        </authorList>
    </citation>
    <scope>NUCLEOTIDE SEQUENCE [LARGE SCALE GENOMIC DNA]</scope>
    <source>
        <strain evidence="3 4">DSM 10502</strain>
    </source>
</reference>
<dbReference type="Pfam" id="PF10592">
    <property type="entry name" value="AIPR"/>
    <property type="match status" value="1"/>
</dbReference>
<gene>
    <name evidence="3" type="ORF">SAMN02745190_00971</name>
</gene>
<dbReference type="RefSeq" id="WP_200795976.1">
    <property type="nucleotide sequence ID" value="NZ_FQUG01000003.1"/>
</dbReference>
<dbReference type="EMBL" id="FQUG01000003">
    <property type="protein sequence ID" value="SHE66893.1"/>
    <property type="molecule type" value="Genomic_DNA"/>
</dbReference>
<evidence type="ECO:0000259" key="2">
    <source>
        <dbReference type="Pfam" id="PF22879"/>
    </source>
</evidence>
<name>A0A1M4VD96_9FIRM</name>
<evidence type="ECO:0000313" key="4">
    <source>
        <dbReference type="Proteomes" id="UP000184404"/>
    </source>
</evidence>
<dbReference type="STRING" id="1123243.SAMN02745190_00971"/>
<proteinExistence type="predicted"/>
<dbReference type="Proteomes" id="UP000184404">
    <property type="component" value="Unassembled WGS sequence"/>
</dbReference>